<dbReference type="NCBIfam" id="TIGR04183">
    <property type="entry name" value="Por_Secre_tail"/>
    <property type="match status" value="1"/>
</dbReference>
<dbReference type="EMBL" id="VBOT01000120">
    <property type="protein sequence ID" value="TMQ49630.1"/>
    <property type="molecule type" value="Genomic_DNA"/>
</dbReference>
<evidence type="ECO:0000313" key="2">
    <source>
        <dbReference type="Proteomes" id="UP000320184"/>
    </source>
</evidence>
<dbReference type="Proteomes" id="UP000320184">
    <property type="component" value="Unassembled WGS sequence"/>
</dbReference>
<reference evidence="1 2" key="1">
    <citation type="journal article" date="2019" name="Nat. Microbiol.">
        <title>Mediterranean grassland soil C-N compound turnover is dependent on rainfall and depth, and is mediated by genomically divergent microorganisms.</title>
        <authorList>
            <person name="Diamond S."/>
            <person name="Andeer P.F."/>
            <person name="Li Z."/>
            <person name="Crits-Christoph A."/>
            <person name="Burstein D."/>
            <person name="Anantharaman K."/>
            <person name="Lane K.R."/>
            <person name="Thomas B.C."/>
            <person name="Pan C."/>
            <person name="Northen T.R."/>
            <person name="Banfield J.F."/>
        </authorList>
    </citation>
    <scope>NUCLEOTIDE SEQUENCE [LARGE SCALE GENOMIC DNA]</scope>
    <source>
        <strain evidence="1">WS_3</strain>
    </source>
</reference>
<organism evidence="1 2">
    <name type="scientific">Eiseniibacteriota bacterium</name>
    <dbReference type="NCBI Taxonomy" id="2212470"/>
    <lineage>
        <taxon>Bacteria</taxon>
        <taxon>Candidatus Eiseniibacteriota</taxon>
    </lineage>
</organism>
<sequence>MALDLSLNGNPPRHFDSGTVPVNVRFPEINVTVSIHSQACFDTVIRVHAVPLKNAGAGDGSTRAELRGARPNPFRGGAEVELEVGSPGPVDVSVYDLHGRETRSLARGAWLGAGAHSIHWDGRCDDGVASEPGIYFVRMRAEGRESARAVVKLE</sequence>
<protein>
    <submittedName>
        <fullName evidence="1">T9SS type A sorting domain-containing protein</fullName>
    </submittedName>
</protein>
<evidence type="ECO:0000313" key="1">
    <source>
        <dbReference type="EMBL" id="TMQ49630.1"/>
    </source>
</evidence>
<dbReference type="InterPro" id="IPR026444">
    <property type="entry name" value="Secre_tail"/>
</dbReference>
<accession>A0A538SE50</accession>
<name>A0A538SE50_UNCEI</name>
<proteinExistence type="predicted"/>
<comment type="caution">
    <text evidence="1">The sequence shown here is derived from an EMBL/GenBank/DDBJ whole genome shotgun (WGS) entry which is preliminary data.</text>
</comment>
<gene>
    <name evidence="1" type="ORF">E6K73_09705</name>
</gene>
<dbReference type="Gene3D" id="2.60.40.4070">
    <property type="match status" value="1"/>
</dbReference>
<dbReference type="AlphaFoldDB" id="A0A538SE50"/>